<evidence type="ECO:0000313" key="10">
    <source>
        <dbReference type="Proteomes" id="UP000444980"/>
    </source>
</evidence>
<sequence>MTNSVVRWRSVAIVVAAVVVGLVALWIQNAIVPFSKPFWGLFDNQLDLGVYRAGAQTVLDGERLYDAKLLGQMDYTYTPFSIIGFIPFALMPMAAARVVWSAGILVALYLTIMISFRSLGRAVTWPLRAVAVALVAVMMLLEPVRTTIWYGQINVFLMVVILADLLRGEDARLRGVATGFTAGIKLTPMLFAVYLLAIRKTRAAVGVVVGFAVSVLIGFAILPSTSWDYWTNKLRDPDRVGTPQTPGNQSIRGWLANLGETNTPSSAGWILLAVAGLALGLGAAVVAHRAGQELLALSVVGMTSCAVSPMAWGHHWVWFVPLLVFAVNWVADASRTVPTRIGVGLLALGGFAAAFSWRTYLGYATWQFNQSRDDAYLIGLFFKHGRIGGLDWFVYEPYVWIFAVTCLVVLIAGAGRAVAVRRGSMAVNPAD</sequence>
<proteinExistence type="inferred from homology"/>
<dbReference type="GO" id="GO:0005886">
    <property type="term" value="C:plasma membrane"/>
    <property type="evidence" value="ECO:0007669"/>
    <property type="project" value="UniProtKB-SubCell"/>
</dbReference>
<feature type="transmembrane region" description="Helical" evidence="8">
    <location>
        <begin position="204"/>
        <end position="222"/>
    </location>
</feature>
<protein>
    <recommendedName>
        <fullName evidence="11">Polyprenol-phosphate-mannose-dependent alpha-(1-2)-phosphatidylinositol mannoside mannosyltransferase</fullName>
    </recommendedName>
</protein>
<keyword evidence="5 8" id="KW-1133">Transmembrane helix</keyword>
<feature type="transmembrane region" description="Helical" evidence="8">
    <location>
        <begin position="75"/>
        <end position="91"/>
    </location>
</feature>
<evidence type="ECO:0000256" key="6">
    <source>
        <dbReference type="ARBA" id="ARBA00023136"/>
    </source>
</evidence>
<feature type="transmembrane region" description="Helical" evidence="8">
    <location>
        <begin position="341"/>
        <end position="360"/>
    </location>
</feature>
<feature type="transmembrane region" description="Helical" evidence="8">
    <location>
        <begin position="12"/>
        <end position="31"/>
    </location>
</feature>
<evidence type="ECO:0000256" key="1">
    <source>
        <dbReference type="ARBA" id="ARBA00004651"/>
    </source>
</evidence>
<keyword evidence="2" id="KW-1003">Cell membrane</keyword>
<keyword evidence="4 8" id="KW-0812">Transmembrane</keyword>
<evidence type="ECO:0000256" key="5">
    <source>
        <dbReference type="ARBA" id="ARBA00022989"/>
    </source>
</evidence>
<comment type="similarity">
    <text evidence="7">Belongs to the glycosyltransferase 87 family.</text>
</comment>
<dbReference type="InterPro" id="IPR018584">
    <property type="entry name" value="GT87"/>
</dbReference>
<feature type="transmembrane region" description="Helical" evidence="8">
    <location>
        <begin position="294"/>
        <end position="312"/>
    </location>
</feature>
<dbReference type="RefSeq" id="WP_228460645.1">
    <property type="nucleotide sequence ID" value="NZ_BJOU01000001.1"/>
</dbReference>
<evidence type="ECO:0000256" key="4">
    <source>
        <dbReference type="ARBA" id="ARBA00022692"/>
    </source>
</evidence>
<evidence type="ECO:0000256" key="2">
    <source>
        <dbReference type="ARBA" id="ARBA00022475"/>
    </source>
</evidence>
<keyword evidence="3" id="KW-0808">Transferase</keyword>
<dbReference type="EMBL" id="BJOU01000001">
    <property type="protein sequence ID" value="GED96496.1"/>
    <property type="molecule type" value="Genomic_DNA"/>
</dbReference>
<gene>
    <name evidence="9" type="ORF">nbrc107697_05350</name>
</gene>
<feature type="transmembrane region" description="Helical" evidence="8">
    <location>
        <begin position="267"/>
        <end position="287"/>
    </location>
</feature>
<evidence type="ECO:0000256" key="7">
    <source>
        <dbReference type="ARBA" id="ARBA00024033"/>
    </source>
</evidence>
<feature type="transmembrane region" description="Helical" evidence="8">
    <location>
        <begin position="98"/>
        <end position="116"/>
    </location>
</feature>
<evidence type="ECO:0000256" key="8">
    <source>
        <dbReference type="SAM" id="Phobius"/>
    </source>
</evidence>
<comment type="subcellular location">
    <subcellularLocation>
        <location evidence="1">Cell membrane</location>
        <topology evidence="1">Multi-pass membrane protein</topology>
    </subcellularLocation>
</comment>
<name>A0A7M3SV22_9ACTN</name>
<keyword evidence="6 8" id="KW-0472">Membrane</keyword>
<comment type="caution">
    <text evidence="9">The sequence shown here is derived from an EMBL/GenBank/DDBJ whole genome shotgun (WGS) entry which is preliminary data.</text>
</comment>
<reference evidence="10" key="1">
    <citation type="submission" date="2019-06" db="EMBL/GenBank/DDBJ databases">
        <title>Gordonia isolated from sludge of a wastewater treatment plant.</title>
        <authorList>
            <person name="Tamura T."/>
            <person name="Aoyama K."/>
            <person name="Kang Y."/>
            <person name="Saito S."/>
            <person name="Akiyama N."/>
            <person name="Yazawa K."/>
            <person name="Gonoi T."/>
            <person name="Mikami Y."/>
        </authorList>
    </citation>
    <scope>NUCLEOTIDE SEQUENCE [LARGE SCALE GENOMIC DNA]</scope>
    <source>
        <strain evidence="10">NBRC 107697</strain>
    </source>
</reference>
<feature type="transmembrane region" description="Helical" evidence="8">
    <location>
        <begin position="122"/>
        <end position="141"/>
    </location>
</feature>
<feature type="transmembrane region" description="Helical" evidence="8">
    <location>
        <begin position="398"/>
        <end position="419"/>
    </location>
</feature>
<dbReference type="Proteomes" id="UP000444980">
    <property type="component" value="Unassembled WGS sequence"/>
</dbReference>
<keyword evidence="10" id="KW-1185">Reference proteome</keyword>
<feature type="transmembrane region" description="Helical" evidence="8">
    <location>
        <begin position="178"/>
        <end position="197"/>
    </location>
</feature>
<organism evidence="9 10">
    <name type="scientific">Gordonia crocea</name>
    <dbReference type="NCBI Taxonomy" id="589162"/>
    <lineage>
        <taxon>Bacteria</taxon>
        <taxon>Bacillati</taxon>
        <taxon>Actinomycetota</taxon>
        <taxon>Actinomycetes</taxon>
        <taxon>Mycobacteriales</taxon>
        <taxon>Gordoniaceae</taxon>
        <taxon>Gordonia</taxon>
    </lineage>
</organism>
<dbReference type="GO" id="GO:0016758">
    <property type="term" value="F:hexosyltransferase activity"/>
    <property type="evidence" value="ECO:0007669"/>
    <property type="project" value="InterPro"/>
</dbReference>
<evidence type="ECO:0000256" key="3">
    <source>
        <dbReference type="ARBA" id="ARBA00022679"/>
    </source>
</evidence>
<dbReference type="AlphaFoldDB" id="A0A7M3SV22"/>
<evidence type="ECO:0008006" key="11">
    <source>
        <dbReference type="Google" id="ProtNLM"/>
    </source>
</evidence>
<dbReference type="Pfam" id="PF09594">
    <property type="entry name" value="GT87"/>
    <property type="match status" value="1"/>
</dbReference>
<feature type="transmembrane region" description="Helical" evidence="8">
    <location>
        <begin position="148"/>
        <end position="166"/>
    </location>
</feature>
<feature type="transmembrane region" description="Helical" evidence="8">
    <location>
        <begin position="318"/>
        <end position="334"/>
    </location>
</feature>
<evidence type="ECO:0000313" key="9">
    <source>
        <dbReference type="EMBL" id="GED96496.1"/>
    </source>
</evidence>
<accession>A0A7M3SV22</accession>